<dbReference type="PRINTS" id="PR00385">
    <property type="entry name" value="P450"/>
</dbReference>
<evidence type="ECO:0000256" key="3">
    <source>
        <dbReference type="ARBA" id="ARBA00022617"/>
    </source>
</evidence>
<dbReference type="InterPro" id="IPR036396">
    <property type="entry name" value="Cyt_P450_sf"/>
</dbReference>
<evidence type="ECO:0000313" key="13">
    <source>
        <dbReference type="Proteomes" id="UP000824782"/>
    </source>
</evidence>
<comment type="cofactor">
    <cofactor evidence="9">
        <name>heme</name>
        <dbReference type="ChEBI" id="CHEBI:30413"/>
    </cofactor>
</comment>
<dbReference type="Proteomes" id="UP000824782">
    <property type="component" value="Unassembled WGS sequence"/>
</dbReference>
<evidence type="ECO:0000256" key="9">
    <source>
        <dbReference type="PIRSR" id="PIRSR602401-1"/>
    </source>
</evidence>
<dbReference type="PRINTS" id="PR00463">
    <property type="entry name" value="EP450I"/>
</dbReference>
<evidence type="ECO:0000256" key="6">
    <source>
        <dbReference type="ARBA" id="ARBA00023004"/>
    </source>
</evidence>
<protein>
    <submittedName>
        <fullName evidence="12">Uncharacterized protein</fullName>
    </submittedName>
</protein>
<dbReference type="GO" id="GO:0020037">
    <property type="term" value="F:heme binding"/>
    <property type="evidence" value="ECO:0007669"/>
    <property type="project" value="InterPro"/>
</dbReference>
<keyword evidence="5" id="KW-0256">Endoplasmic reticulum</keyword>
<evidence type="ECO:0000256" key="2">
    <source>
        <dbReference type="ARBA" id="ARBA00010617"/>
    </source>
</evidence>
<name>A0AAV7A0U4_ENGPU</name>
<feature type="signal peptide" evidence="11">
    <location>
        <begin position="1"/>
        <end position="21"/>
    </location>
</feature>
<dbReference type="CDD" id="cd20678">
    <property type="entry name" value="CYP4B-like"/>
    <property type="match status" value="1"/>
</dbReference>
<comment type="subcellular location">
    <subcellularLocation>
        <location evidence="1">Endoplasmic reticulum membrane</location>
    </subcellularLocation>
</comment>
<dbReference type="Gene3D" id="1.10.630.10">
    <property type="entry name" value="Cytochrome P450"/>
    <property type="match status" value="1"/>
</dbReference>
<keyword evidence="13" id="KW-1185">Reference proteome</keyword>
<evidence type="ECO:0000256" key="8">
    <source>
        <dbReference type="ARBA" id="ARBA00023136"/>
    </source>
</evidence>
<evidence type="ECO:0000256" key="10">
    <source>
        <dbReference type="RuleBase" id="RU000461"/>
    </source>
</evidence>
<keyword evidence="8" id="KW-0472">Membrane</keyword>
<dbReference type="PANTHER" id="PTHR24291:SF211">
    <property type="entry name" value="CYTOCHROME P450 4B1"/>
    <property type="match status" value="1"/>
</dbReference>
<evidence type="ECO:0000256" key="7">
    <source>
        <dbReference type="ARBA" id="ARBA00023033"/>
    </source>
</evidence>
<evidence type="ECO:0000256" key="4">
    <source>
        <dbReference type="ARBA" id="ARBA00022723"/>
    </source>
</evidence>
<dbReference type="GO" id="GO:0016705">
    <property type="term" value="F:oxidoreductase activity, acting on paired donors, with incorporation or reduction of molecular oxygen"/>
    <property type="evidence" value="ECO:0007669"/>
    <property type="project" value="InterPro"/>
</dbReference>
<comment type="similarity">
    <text evidence="2 10">Belongs to the cytochrome P450 family.</text>
</comment>
<dbReference type="InterPro" id="IPR017972">
    <property type="entry name" value="Cyt_P450_CS"/>
</dbReference>
<keyword evidence="11" id="KW-0732">Signal</keyword>
<evidence type="ECO:0000256" key="1">
    <source>
        <dbReference type="ARBA" id="ARBA00004586"/>
    </source>
</evidence>
<feature type="chain" id="PRO_5043361350" evidence="11">
    <location>
        <begin position="22"/>
        <end position="540"/>
    </location>
</feature>
<keyword evidence="7 10" id="KW-0503">Monooxygenase</keyword>
<keyword evidence="6 9" id="KW-0408">Iron</keyword>
<dbReference type="PROSITE" id="PS00086">
    <property type="entry name" value="CYTOCHROME_P450"/>
    <property type="match status" value="1"/>
</dbReference>
<dbReference type="AlphaFoldDB" id="A0AAV7A0U4"/>
<dbReference type="InterPro" id="IPR001128">
    <property type="entry name" value="Cyt_P450"/>
</dbReference>
<organism evidence="12 13">
    <name type="scientific">Engystomops pustulosus</name>
    <name type="common">Tungara frog</name>
    <name type="synonym">Physalaemus pustulosus</name>
    <dbReference type="NCBI Taxonomy" id="76066"/>
    <lineage>
        <taxon>Eukaryota</taxon>
        <taxon>Metazoa</taxon>
        <taxon>Chordata</taxon>
        <taxon>Craniata</taxon>
        <taxon>Vertebrata</taxon>
        <taxon>Euteleostomi</taxon>
        <taxon>Amphibia</taxon>
        <taxon>Batrachia</taxon>
        <taxon>Anura</taxon>
        <taxon>Neobatrachia</taxon>
        <taxon>Hyloidea</taxon>
        <taxon>Leptodactylidae</taxon>
        <taxon>Leiuperinae</taxon>
        <taxon>Engystomops</taxon>
    </lineage>
</organism>
<evidence type="ECO:0000313" key="12">
    <source>
        <dbReference type="EMBL" id="KAG8555219.1"/>
    </source>
</evidence>
<proteinExistence type="inferred from homology"/>
<dbReference type="FunFam" id="1.10.630.10:FF:000005">
    <property type="entry name" value="cytochrome P450 4F22 isoform X2"/>
    <property type="match status" value="1"/>
</dbReference>
<reference evidence="12" key="1">
    <citation type="thesis" date="2020" institute="ProQuest LLC" country="789 East Eisenhower Parkway, Ann Arbor, MI, USA">
        <title>Comparative Genomics and Chromosome Evolution.</title>
        <authorList>
            <person name="Mudd A.B."/>
        </authorList>
    </citation>
    <scope>NUCLEOTIDE SEQUENCE</scope>
    <source>
        <strain evidence="12">237g6f4</strain>
        <tissue evidence="12">Blood</tissue>
    </source>
</reference>
<dbReference type="InterPro" id="IPR002401">
    <property type="entry name" value="Cyt_P450_E_grp-I"/>
</dbReference>
<dbReference type="GO" id="GO:0004497">
    <property type="term" value="F:monooxygenase activity"/>
    <property type="evidence" value="ECO:0007669"/>
    <property type="project" value="UniProtKB-KW"/>
</dbReference>
<keyword evidence="10" id="KW-0560">Oxidoreductase</keyword>
<evidence type="ECO:0000256" key="5">
    <source>
        <dbReference type="ARBA" id="ARBA00022824"/>
    </source>
</evidence>
<feature type="binding site" description="axial binding residue" evidence="9">
    <location>
        <position position="480"/>
    </location>
    <ligand>
        <name>heme</name>
        <dbReference type="ChEBI" id="CHEBI:30413"/>
    </ligand>
    <ligandPart>
        <name>Fe</name>
        <dbReference type="ChEBI" id="CHEBI:18248"/>
    </ligandPart>
</feature>
<dbReference type="SUPFAM" id="SSF48264">
    <property type="entry name" value="Cytochrome P450"/>
    <property type="match status" value="1"/>
</dbReference>
<keyword evidence="3 9" id="KW-0349">Heme</keyword>
<dbReference type="EMBL" id="WNYA01000009">
    <property type="protein sequence ID" value="KAG8555219.1"/>
    <property type="molecule type" value="Genomic_DNA"/>
</dbReference>
<dbReference type="InterPro" id="IPR050196">
    <property type="entry name" value="Cytochrome_P450_Monoox"/>
</dbReference>
<dbReference type="GO" id="GO:0005506">
    <property type="term" value="F:iron ion binding"/>
    <property type="evidence" value="ECO:0007669"/>
    <property type="project" value="InterPro"/>
</dbReference>
<comment type="caution">
    <text evidence="12">The sequence shown here is derived from an EMBL/GenBank/DDBJ whole genome shotgun (WGS) entry which is preliminary data.</text>
</comment>
<keyword evidence="4 9" id="KW-0479">Metal-binding</keyword>
<dbReference type="GO" id="GO:0005789">
    <property type="term" value="C:endoplasmic reticulum membrane"/>
    <property type="evidence" value="ECO:0007669"/>
    <property type="project" value="UniProtKB-SubCell"/>
</dbReference>
<dbReference type="Pfam" id="PF00067">
    <property type="entry name" value="p450"/>
    <property type="match status" value="1"/>
</dbReference>
<accession>A0AAV7A0U4</accession>
<evidence type="ECO:0000256" key="11">
    <source>
        <dbReference type="SAM" id="SignalP"/>
    </source>
</evidence>
<dbReference type="PANTHER" id="PTHR24291">
    <property type="entry name" value="CYTOCHROME P450 FAMILY 4"/>
    <property type="match status" value="1"/>
</dbReference>
<gene>
    <name evidence="12" type="ORF">GDO81_017625</name>
</gene>
<sequence>MNLSDQCRLFLLLLTAPCSRAQVAPVMSPPVLYGLGVPDLWSWVLWLGLLYVLVKASKLYLTWRQLDKALRPFEGPKRHWLYGNAHEFSGNGKFLDTIAGYAEEYPYAFPIWLGNLFAWLIICHPEYAKAVLSRQDPKDNLGYYFITPWIGKGLLVLSGQKWFHHRRLLTPGFHYDVLKPYVTLMSDCVTIMLDKWERLIPDENPVELFHHVSLMTLDTIMKCAFSYQSNCQMDSESAYIKAVYDLSYLVDFRFVCLPYHNDLIFHLSPHGYRFRRALRIAHEHTDKVIKERKQSLKEDTELEKIQKKRHLDFLDILLCAKDENGQGLCDEDLRAEVDTFMFEGHDTTASGISWILYCLAKYPEHQEKCREEIREVLEGRNIEWEDLGKLPYTTMCIKESMRLYPPVPGVARELKEPITFCDGRSLPKGVDVFISIYSINRCPSIWENPEVFDPLRFSPENTSHRHPHAFLPFSAGGRNCIGQNFAMNEMKVAVALTLQRYELHTVPGKEPLVLAQLVLRALNGIHVHLKKINCAKKKKN</sequence>